<protein>
    <recommendedName>
        <fullName evidence="4">AB hydrolase-1 domain-containing protein</fullName>
    </recommendedName>
</protein>
<dbReference type="AlphaFoldDB" id="A0A1F6T561"/>
<feature type="signal peptide" evidence="1">
    <location>
        <begin position="1"/>
        <end position="18"/>
    </location>
</feature>
<dbReference type="Gene3D" id="3.40.50.1820">
    <property type="entry name" value="alpha/beta hydrolase"/>
    <property type="match status" value="1"/>
</dbReference>
<name>A0A1F6T561_9PROT</name>
<evidence type="ECO:0000313" key="2">
    <source>
        <dbReference type="EMBL" id="OGI40287.1"/>
    </source>
</evidence>
<sequence>MRCLAILLLTALSLSAAAASTSNLKREKTYADQIEKYLVVGDAIRLEARGVKFLAIDTKPEQSPARGAVILLHGRGVHPAWGFVDKLRMDLADKSGWRTLSIQLPILEADTPTEQYGPTLPEAFERIDAAIAYLKKNGIKRIVLLGHSSGAVTAFSYLAEHPAGSVQGVVTLGLGPGFPPYPSIKPLERLRLPILDVYGEKDFDYVLKEIPLRQKAASKAGNREFRQVRIPGANHFYADQQKRLHTEVGGWLDSLK</sequence>
<reference evidence="2 3" key="1">
    <citation type="journal article" date="2016" name="Nat. Commun.">
        <title>Thousands of microbial genomes shed light on interconnected biogeochemical processes in an aquifer system.</title>
        <authorList>
            <person name="Anantharaman K."/>
            <person name="Brown C.T."/>
            <person name="Hug L.A."/>
            <person name="Sharon I."/>
            <person name="Castelle C.J."/>
            <person name="Probst A.J."/>
            <person name="Thomas B.C."/>
            <person name="Singh A."/>
            <person name="Wilkins M.J."/>
            <person name="Karaoz U."/>
            <person name="Brodie E.L."/>
            <person name="Williams K.H."/>
            <person name="Hubbard S.S."/>
            <person name="Banfield J.F."/>
        </authorList>
    </citation>
    <scope>NUCLEOTIDE SEQUENCE [LARGE SCALE GENOMIC DNA]</scope>
</reference>
<dbReference type="STRING" id="1817756.A2140_08530"/>
<keyword evidence="1" id="KW-0732">Signal</keyword>
<feature type="chain" id="PRO_5009526568" description="AB hydrolase-1 domain-containing protein" evidence="1">
    <location>
        <begin position="19"/>
        <end position="256"/>
    </location>
</feature>
<evidence type="ECO:0008006" key="4">
    <source>
        <dbReference type="Google" id="ProtNLM"/>
    </source>
</evidence>
<accession>A0A1F6T561</accession>
<comment type="caution">
    <text evidence="2">The sequence shown here is derived from an EMBL/GenBank/DDBJ whole genome shotgun (WGS) entry which is preliminary data.</text>
</comment>
<proteinExistence type="predicted"/>
<dbReference type="EMBL" id="MFSQ01000056">
    <property type="protein sequence ID" value="OGI40287.1"/>
    <property type="molecule type" value="Genomic_DNA"/>
</dbReference>
<dbReference type="Pfam" id="PF12048">
    <property type="entry name" value="DUF3530"/>
    <property type="match status" value="2"/>
</dbReference>
<dbReference type="Proteomes" id="UP000178379">
    <property type="component" value="Unassembled WGS sequence"/>
</dbReference>
<dbReference type="SUPFAM" id="SSF53474">
    <property type="entry name" value="alpha/beta-Hydrolases"/>
    <property type="match status" value="1"/>
</dbReference>
<gene>
    <name evidence="2" type="ORF">A2140_08530</name>
</gene>
<dbReference type="InterPro" id="IPR029058">
    <property type="entry name" value="AB_hydrolase_fold"/>
</dbReference>
<organism evidence="2 3">
    <name type="scientific">Candidatus Muproteobacteria bacterium RBG_16_62_13</name>
    <dbReference type="NCBI Taxonomy" id="1817756"/>
    <lineage>
        <taxon>Bacteria</taxon>
        <taxon>Pseudomonadati</taxon>
        <taxon>Pseudomonadota</taxon>
        <taxon>Candidatus Muproteobacteria</taxon>
    </lineage>
</organism>
<evidence type="ECO:0000313" key="3">
    <source>
        <dbReference type="Proteomes" id="UP000178379"/>
    </source>
</evidence>
<evidence type="ECO:0000256" key="1">
    <source>
        <dbReference type="SAM" id="SignalP"/>
    </source>
</evidence>
<dbReference type="InterPro" id="IPR022529">
    <property type="entry name" value="DUF3530"/>
</dbReference>